<organism evidence="1 2">
    <name type="scientific">Flavisolibacter tropicus</name>
    <dbReference type="NCBI Taxonomy" id="1492898"/>
    <lineage>
        <taxon>Bacteria</taxon>
        <taxon>Pseudomonadati</taxon>
        <taxon>Bacteroidota</taxon>
        <taxon>Chitinophagia</taxon>
        <taxon>Chitinophagales</taxon>
        <taxon>Chitinophagaceae</taxon>
        <taxon>Flavisolibacter</taxon>
    </lineage>
</organism>
<evidence type="ECO:0000313" key="2">
    <source>
        <dbReference type="Proteomes" id="UP000077177"/>
    </source>
</evidence>
<dbReference type="Gene3D" id="3.10.450.50">
    <property type="match status" value="1"/>
</dbReference>
<dbReference type="OrthoDB" id="9812089at2"/>
<dbReference type="AlphaFoldDB" id="A0A172TWT1"/>
<dbReference type="InterPro" id="IPR032710">
    <property type="entry name" value="NTF2-like_dom_sf"/>
</dbReference>
<dbReference type="PATRIC" id="fig|1492898.3.peg.2686"/>
<dbReference type="KEGG" id="fla:SY85_12470"/>
<dbReference type="InterPro" id="IPR009959">
    <property type="entry name" value="Cyclase_SnoaL-like"/>
</dbReference>
<proteinExistence type="predicted"/>
<dbReference type="Pfam" id="PF07366">
    <property type="entry name" value="SnoaL"/>
    <property type="match status" value="1"/>
</dbReference>
<accession>A0A172TWT1</accession>
<gene>
    <name evidence="1" type="ORF">SY85_12470</name>
</gene>
<reference evidence="2" key="1">
    <citation type="submission" date="2015-01" db="EMBL/GenBank/DDBJ databases">
        <title>Flavisolibacter sp./LCS9/ whole genome sequencing.</title>
        <authorList>
            <person name="Kim M.K."/>
            <person name="Srinivasan S."/>
            <person name="Lee J.-J."/>
        </authorList>
    </citation>
    <scope>NUCLEOTIDE SEQUENCE [LARGE SCALE GENOMIC DNA]</scope>
    <source>
        <strain evidence="2">LCS9</strain>
    </source>
</reference>
<dbReference type="SUPFAM" id="SSF54427">
    <property type="entry name" value="NTF2-like"/>
    <property type="match status" value="1"/>
</dbReference>
<dbReference type="RefSeq" id="WP_066404966.1">
    <property type="nucleotide sequence ID" value="NZ_CP011390.1"/>
</dbReference>
<dbReference type="Proteomes" id="UP000077177">
    <property type="component" value="Chromosome"/>
</dbReference>
<name>A0A172TWT1_9BACT</name>
<protein>
    <submittedName>
        <fullName evidence="1">Polyketide cyclase</fullName>
    </submittedName>
</protein>
<reference evidence="1 2" key="2">
    <citation type="journal article" date="2016" name="Int. J. Syst. Evol. Microbiol.">
        <title>Flavisolibacter tropicus sp. nov., isolated from tropical soil.</title>
        <authorList>
            <person name="Lee J.J."/>
            <person name="Kang M.S."/>
            <person name="Kim G.S."/>
            <person name="Lee C.S."/>
            <person name="Lim S."/>
            <person name="Lee J."/>
            <person name="Roh S.H."/>
            <person name="Kang H."/>
            <person name="Ha J.M."/>
            <person name="Bae S."/>
            <person name="Jung H.Y."/>
            <person name="Kim M.K."/>
        </authorList>
    </citation>
    <scope>NUCLEOTIDE SEQUENCE [LARGE SCALE GENOMIC DNA]</scope>
    <source>
        <strain evidence="1 2">LCS9</strain>
    </source>
</reference>
<dbReference type="GO" id="GO:0030638">
    <property type="term" value="P:polyketide metabolic process"/>
    <property type="evidence" value="ECO:0007669"/>
    <property type="project" value="InterPro"/>
</dbReference>
<evidence type="ECO:0000313" key="1">
    <source>
        <dbReference type="EMBL" id="ANE51197.1"/>
    </source>
</evidence>
<keyword evidence="2" id="KW-1185">Reference proteome</keyword>
<sequence length="125" mass="14331">MELKTYKEIALDFLQLAAKGDSREAFNKYVASNFKHHNVYFKGDAETIMTAMEENAKQVPDKIFEVKRTLQDGDLVAVHSHVRPTPESLGYAVMHIFRFENGKIAEMWDFGQEVPADMINENGMF</sequence>
<dbReference type="EMBL" id="CP011390">
    <property type="protein sequence ID" value="ANE51197.1"/>
    <property type="molecule type" value="Genomic_DNA"/>
</dbReference>